<sequence length="227" mass="24834">MTRRTPASPRAPMAAFPPVAVRARYDGWTADRQADFITALAATANVEAAARCVGMGTSSAYELRARPDAAPFRRAWQIALDYGIHRLAEAALDRALNGTVTPVFYKGEQVGERRRHDERLAMFLLRMRDPERFGSWREGRMPVPDHDNPALRLSLATLELRAERAAPGAGIARLLADPPLLSKEDERLYGIVHAEATVRAARHDGTLPPDGQDDGDDPSEPDTGGGM</sequence>
<organism evidence="2 3">
    <name type="scientific">Sphingomonas aurea</name>
    <dbReference type="NCBI Taxonomy" id="3063994"/>
    <lineage>
        <taxon>Bacteria</taxon>
        <taxon>Pseudomonadati</taxon>
        <taxon>Pseudomonadota</taxon>
        <taxon>Alphaproteobacteria</taxon>
        <taxon>Sphingomonadales</taxon>
        <taxon>Sphingomonadaceae</taxon>
        <taxon>Sphingomonas</taxon>
    </lineage>
</organism>
<evidence type="ECO:0000313" key="3">
    <source>
        <dbReference type="Proteomes" id="UP001230685"/>
    </source>
</evidence>
<evidence type="ECO:0000256" key="1">
    <source>
        <dbReference type="SAM" id="MobiDB-lite"/>
    </source>
</evidence>
<keyword evidence="3" id="KW-1185">Reference proteome</keyword>
<name>A0ABT9EL53_9SPHN</name>
<evidence type="ECO:0008006" key="4">
    <source>
        <dbReference type="Google" id="ProtNLM"/>
    </source>
</evidence>
<comment type="caution">
    <text evidence="2">The sequence shown here is derived from an EMBL/GenBank/DDBJ whole genome shotgun (WGS) entry which is preliminary data.</text>
</comment>
<dbReference type="RefSeq" id="WP_305173399.1">
    <property type="nucleotide sequence ID" value="NZ_JAUUDS010000005.1"/>
</dbReference>
<gene>
    <name evidence="2" type="ORF">Q5H91_10715</name>
</gene>
<dbReference type="EMBL" id="JAUUDS010000005">
    <property type="protein sequence ID" value="MDP1027686.1"/>
    <property type="molecule type" value="Genomic_DNA"/>
</dbReference>
<proteinExistence type="predicted"/>
<dbReference type="Proteomes" id="UP001230685">
    <property type="component" value="Unassembled WGS sequence"/>
</dbReference>
<reference evidence="2 3" key="1">
    <citation type="submission" date="2023-07" db="EMBL/GenBank/DDBJ databases">
        <authorList>
            <person name="Kim M.K."/>
        </authorList>
    </citation>
    <scope>NUCLEOTIDE SEQUENCE [LARGE SCALE GENOMIC DNA]</scope>
    <source>
        <strain evidence="2 3">KR1UV-12</strain>
    </source>
</reference>
<protein>
    <recommendedName>
        <fullName evidence="4">Terminase small subunit</fullName>
    </recommendedName>
</protein>
<feature type="compositionally biased region" description="Acidic residues" evidence="1">
    <location>
        <begin position="211"/>
        <end position="220"/>
    </location>
</feature>
<evidence type="ECO:0000313" key="2">
    <source>
        <dbReference type="EMBL" id="MDP1027686.1"/>
    </source>
</evidence>
<accession>A0ABT9EL53</accession>
<feature type="region of interest" description="Disordered" evidence="1">
    <location>
        <begin position="200"/>
        <end position="227"/>
    </location>
</feature>